<evidence type="ECO:0000313" key="2">
    <source>
        <dbReference type="EMBL" id="PKU79479.1"/>
    </source>
</evidence>
<keyword evidence="1" id="KW-0812">Transmembrane</keyword>
<keyword evidence="1" id="KW-0472">Membrane</keyword>
<keyword evidence="1" id="KW-1133">Transmembrane helix</keyword>
<gene>
    <name evidence="2" type="ORF">MA16_Dca000825</name>
</gene>
<reference evidence="2 3" key="2">
    <citation type="journal article" date="2017" name="Nature">
        <title>The Apostasia genome and the evolution of orchids.</title>
        <authorList>
            <person name="Zhang G.Q."/>
            <person name="Liu K.W."/>
            <person name="Li Z."/>
            <person name="Lohaus R."/>
            <person name="Hsiao Y.Y."/>
            <person name="Niu S.C."/>
            <person name="Wang J.Y."/>
            <person name="Lin Y.C."/>
            <person name="Xu Q."/>
            <person name="Chen L.J."/>
            <person name="Yoshida K."/>
            <person name="Fujiwara S."/>
            <person name="Wang Z.W."/>
            <person name="Zhang Y.Q."/>
            <person name="Mitsuda N."/>
            <person name="Wang M."/>
            <person name="Liu G.H."/>
            <person name="Pecoraro L."/>
            <person name="Huang H.X."/>
            <person name="Xiao X.J."/>
            <person name="Lin M."/>
            <person name="Wu X.Y."/>
            <person name="Wu W.L."/>
            <person name="Chen Y.Y."/>
            <person name="Chang S.B."/>
            <person name="Sakamoto S."/>
            <person name="Ohme-Takagi M."/>
            <person name="Yagi M."/>
            <person name="Zeng S.J."/>
            <person name="Shen C.Y."/>
            <person name="Yeh C.M."/>
            <person name="Luo Y.B."/>
            <person name="Tsai W.C."/>
            <person name="Van de Peer Y."/>
            <person name="Liu Z.J."/>
        </authorList>
    </citation>
    <scope>NUCLEOTIDE SEQUENCE [LARGE SCALE GENOMIC DNA]</scope>
    <source>
        <tissue evidence="2">The whole plant</tissue>
    </source>
</reference>
<evidence type="ECO:0000256" key="1">
    <source>
        <dbReference type="SAM" id="Phobius"/>
    </source>
</evidence>
<name>A0A2I0WUY7_9ASPA</name>
<dbReference type="EMBL" id="KZ502442">
    <property type="protein sequence ID" value="PKU79479.1"/>
    <property type="molecule type" value="Genomic_DNA"/>
</dbReference>
<reference evidence="2 3" key="1">
    <citation type="journal article" date="2016" name="Sci. Rep.">
        <title>The Dendrobium catenatum Lindl. genome sequence provides insights into polysaccharide synthase, floral development and adaptive evolution.</title>
        <authorList>
            <person name="Zhang G.Q."/>
            <person name="Xu Q."/>
            <person name="Bian C."/>
            <person name="Tsai W.C."/>
            <person name="Yeh C.M."/>
            <person name="Liu K.W."/>
            <person name="Yoshida K."/>
            <person name="Zhang L.S."/>
            <person name="Chang S.B."/>
            <person name="Chen F."/>
            <person name="Shi Y."/>
            <person name="Su Y.Y."/>
            <person name="Zhang Y.Q."/>
            <person name="Chen L.J."/>
            <person name="Yin Y."/>
            <person name="Lin M."/>
            <person name="Huang H."/>
            <person name="Deng H."/>
            <person name="Wang Z.W."/>
            <person name="Zhu S.L."/>
            <person name="Zhao X."/>
            <person name="Deng C."/>
            <person name="Niu S.C."/>
            <person name="Huang J."/>
            <person name="Wang M."/>
            <person name="Liu G.H."/>
            <person name="Yang H.J."/>
            <person name="Xiao X.J."/>
            <person name="Hsiao Y.Y."/>
            <person name="Wu W.L."/>
            <person name="Chen Y.Y."/>
            <person name="Mitsuda N."/>
            <person name="Ohme-Takagi M."/>
            <person name="Luo Y.B."/>
            <person name="Van de Peer Y."/>
            <person name="Liu Z.J."/>
        </authorList>
    </citation>
    <scope>NUCLEOTIDE SEQUENCE [LARGE SCALE GENOMIC DNA]</scope>
    <source>
        <tissue evidence="2">The whole plant</tissue>
    </source>
</reference>
<evidence type="ECO:0000313" key="3">
    <source>
        <dbReference type="Proteomes" id="UP000233837"/>
    </source>
</evidence>
<proteinExistence type="predicted"/>
<protein>
    <submittedName>
        <fullName evidence="2">Uncharacterized protein</fullName>
    </submittedName>
</protein>
<sequence>MAAAAPSSSWGKALEPVLHKNKGPVIHNSFCRYHLNVNCINCCFSIKLRLNLFPLKHNCVNYSIVLLQLKFLFCVVFLFASPFLQEAYVQRLSFELQFLDAERFQPLSFSFCLL</sequence>
<feature type="transmembrane region" description="Helical" evidence="1">
    <location>
        <begin position="62"/>
        <end position="84"/>
    </location>
</feature>
<accession>A0A2I0WUY7</accession>
<keyword evidence="3" id="KW-1185">Reference proteome</keyword>
<dbReference type="Proteomes" id="UP000233837">
    <property type="component" value="Unassembled WGS sequence"/>
</dbReference>
<dbReference type="AlphaFoldDB" id="A0A2I0WUY7"/>
<organism evidence="2 3">
    <name type="scientific">Dendrobium catenatum</name>
    <dbReference type="NCBI Taxonomy" id="906689"/>
    <lineage>
        <taxon>Eukaryota</taxon>
        <taxon>Viridiplantae</taxon>
        <taxon>Streptophyta</taxon>
        <taxon>Embryophyta</taxon>
        <taxon>Tracheophyta</taxon>
        <taxon>Spermatophyta</taxon>
        <taxon>Magnoliopsida</taxon>
        <taxon>Liliopsida</taxon>
        <taxon>Asparagales</taxon>
        <taxon>Orchidaceae</taxon>
        <taxon>Epidendroideae</taxon>
        <taxon>Malaxideae</taxon>
        <taxon>Dendrobiinae</taxon>
        <taxon>Dendrobium</taxon>
    </lineage>
</organism>